<dbReference type="eggNOG" id="ENOG502Z97J">
    <property type="taxonomic scope" value="Bacteria"/>
</dbReference>
<dbReference type="AlphaFoldDB" id="F2QBR2"/>
<sequence>MGKNTENYNLILHNTNDFKKCLKGDLEGIASHDLDVEKHNNFKEGIIYIASTEENTVEWLDTLRSYTKGELDSDLYKNKSNKAVMMLKYVKNEVEYVFSLVFGYGRTMLNEQSIVRNFGLRTAVNLIEESNIKSLNSLNISTNYLDIQRQALSYGSHSDLHIDTNADILKSISGRASYDSHYSTLNGADNLRFSAKSDVTLSDLLNEILDAYSSENYKEKGLEWIDHVQYVKEKEIISELDGVLLDHITDKRLENPIIAPNKIVSYLDIEGYFISGMNISHKIKENFYDDIPSEQFWEFLSKNIEDKIIIDKLKSCSLYCWTNDSAQKISSIYDALFIEIDHNNEKFFINNGDWFKIESTYYTDIVNKIDHIEKFNDPAIPSCAENWNEGEFNEKFVASDPDRFKLFDKKNFHLPDYGHSRIEPADIITIKKQFIHVKKGGSSANLSHLFAQGVVSAQLYKNETLFIDKINEVFEEEYFNSDDKIEVIYGIIDKRYDKKASEILPFFSMINLSQHYDVLSSMGIKCRLLFIEQKVNIYNQREEKILNRVKRELKDQGKTSIESYFLLTLIFFQFLVLKLRVHLKRVILINL</sequence>
<organism evidence="1 2">
    <name type="scientific">Streptococcus oralis (strain Uo5)</name>
    <dbReference type="NCBI Taxonomy" id="927666"/>
    <lineage>
        <taxon>Bacteria</taxon>
        <taxon>Bacillati</taxon>
        <taxon>Bacillota</taxon>
        <taxon>Bacilli</taxon>
        <taxon>Lactobacillales</taxon>
        <taxon>Streptococcaceae</taxon>
        <taxon>Streptococcus</taxon>
    </lineage>
</organism>
<evidence type="ECO:0000313" key="1">
    <source>
        <dbReference type="EMBL" id="CBZ00080.1"/>
    </source>
</evidence>
<evidence type="ECO:0000313" key="2">
    <source>
        <dbReference type="Proteomes" id="UP000008131"/>
    </source>
</evidence>
<dbReference type="EMBL" id="FR720602">
    <property type="protein sequence ID" value="CBZ00080.1"/>
    <property type="molecule type" value="Genomic_DNA"/>
</dbReference>
<gene>
    <name evidence="1" type="ordered locus">SOR_0394</name>
</gene>
<dbReference type="Proteomes" id="UP000008131">
    <property type="component" value="Chromosome"/>
</dbReference>
<dbReference type="InterPro" id="IPR026487">
    <property type="entry name" value="CHP04141"/>
</dbReference>
<protein>
    <recommendedName>
        <fullName evidence="3">Sporadically distributed protein, TIGR04141 family</fullName>
    </recommendedName>
</protein>
<dbReference type="RefSeq" id="WP_000517781.1">
    <property type="nucleotide sequence ID" value="NC_015291.1"/>
</dbReference>
<dbReference type="HOGENOM" id="CLU_030869_0_0_9"/>
<proteinExistence type="predicted"/>
<accession>F2QBR2</accession>
<dbReference type="KEGG" id="sor:SOR_0394"/>
<dbReference type="Pfam" id="PF19614">
    <property type="entry name" value="DUF6119"/>
    <property type="match status" value="1"/>
</dbReference>
<reference evidence="1 2" key="1">
    <citation type="journal article" date="2011" name="J. Bacteriol.">
        <title>Genome of Streptococcus oralis strain Uo5.</title>
        <authorList>
            <person name="Reichmann P."/>
            <person name="Nuhn M."/>
            <person name="Denapaite D."/>
            <person name="Bruckner R."/>
            <person name="Henrich B."/>
            <person name="Maurer P."/>
            <person name="Rieger M."/>
            <person name="Klages S."/>
            <person name="Reinhard R."/>
            <person name="Hakenbeck R."/>
        </authorList>
    </citation>
    <scope>NUCLEOTIDE SEQUENCE [LARGE SCALE GENOMIC DNA]</scope>
    <source>
        <strain evidence="1 2">Uo5</strain>
    </source>
</reference>
<dbReference type="NCBIfam" id="TIGR04141">
    <property type="entry name" value="TIGR04141 family sporadically distributed protein"/>
    <property type="match status" value="1"/>
</dbReference>
<name>F2QBR2_STROU</name>
<evidence type="ECO:0008006" key="3">
    <source>
        <dbReference type="Google" id="ProtNLM"/>
    </source>
</evidence>